<dbReference type="EMBL" id="JXJN01020997">
    <property type="status" value="NOT_ANNOTATED_CDS"/>
    <property type="molecule type" value="Genomic_DNA"/>
</dbReference>
<evidence type="ECO:0000259" key="4">
    <source>
        <dbReference type="PROSITE" id="PS50089"/>
    </source>
</evidence>
<reference evidence="5" key="2">
    <citation type="submission" date="2020-05" db="UniProtKB">
        <authorList>
            <consortium name="EnsemblMetazoa"/>
        </authorList>
    </citation>
    <scope>IDENTIFICATION</scope>
    <source>
        <strain evidence="5">IAEA</strain>
    </source>
</reference>
<keyword evidence="6" id="KW-1185">Reference proteome</keyword>
<organism evidence="5 6">
    <name type="scientific">Glossina palpalis gambiensis</name>
    <dbReference type="NCBI Taxonomy" id="67801"/>
    <lineage>
        <taxon>Eukaryota</taxon>
        <taxon>Metazoa</taxon>
        <taxon>Ecdysozoa</taxon>
        <taxon>Arthropoda</taxon>
        <taxon>Hexapoda</taxon>
        <taxon>Insecta</taxon>
        <taxon>Pterygota</taxon>
        <taxon>Neoptera</taxon>
        <taxon>Endopterygota</taxon>
        <taxon>Diptera</taxon>
        <taxon>Brachycera</taxon>
        <taxon>Muscomorpha</taxon>
        <taxon>Hippoboscoidea</taxon>
        <taxon>Glossinidae</taxon>
        <taxon>Glossina</taxon>
    </lineage>
</organism>
<dbReference type="Gene3D" id="3.30.40.10">
    <property type="entry name" value="Zinc/RING finger domain, C3HC4 (zinc finger)"/>
    <property type="match status" value="1"/>
</dbReference>
<dbReference type="EMBL" id="JXJN01020996">
    <property type="status" value="NOT_ANNOTATED_CDS"/>
    <property type="molecule type" value="Genomic_DNA"/>
</dbReference>
<feature type="domain" description="RING-type" evidence="4">
    <location>
        <begin position="19"/>
        <end position="59"/>
    </location>
</feature>
<evidence type="ECO:0000256" key="3">
    <source>
        <dbReference type="PROSITE-ProRule" id="PRU00175"/>
    </source>
</evidence>
<dbReference type="VEuPathDB" id="VectorBase:GPPI041287"/>
<proteinExistence type="predicted"/>
<evidence type="ECO:0000313" key="5">
    <source>
        <dbReference type="EnsemblMetazoa" id="GPPI041287-PA"/>
    </source>
</evidence>
<dbReference type="EMBL" id="JXJN01020995">
    <property type="status" value="NOT_ANNOTATED_CDS"/>
    <property type="molecule type" value="Genomic_DNA"/>
</dbReference>
<dbReference type="PROSITE" id="PS50089">
    <property type="entry name" value="ZF_RING_2"/>
    <property type="match status" value="1"/>
</dbReference>
<evidence type="ECO:0000256" key="2">
    <source>
        <dbReference type="ARBA" id="ARBA00022833"/>
    </source>
</evidence>
<dbReference type="EnsemblMetazoa" id="GPPI041287-RA">
    <property type="protein sequence ID" value="GPPI041287-PA"/>
    <property type="gene ID" value="GPPI041287"/>
</dbReference>
<keyword evidence="2" id="KW-0862">Zinc</keyword>
<name>A0A1B0BV11_9MUSC</name>
<sequence>MPLNYIKQSGVIHTPSPNCSLCNKNVNTSNCHIKIGCEHFFHKNCFNKYIENNSNCPQCGVALTSHSTKNNPNSQTQMITRQQTRNQNTNLDTEGLQPEQIINVGVTDDEESRINRLVTAAVTAPQTQLFSEFKQQMTSLIQSSLETTFRNFSAQDSSLSMPSFETRQNISQIPFVQRSEETHHHNGDWQSVFDDAVCFCKFFDPLDEGKRLAVAGKVEPPSADYFDEKSRDGRFRKSSLCSANRDSKLDDFAAVVGWRQYIGVESRYHFLFDVEEGDRDSPNGIIVLGQPGRHDDDEAAAGWSYRCPQDLRCETKTIATCLGGFRCALPKFYISLKLSNQLRLVNCTILHKISDFKTYLFIIKDRVSKIGGGILIAVTRNMPSWHKDEFLKIGVLQLDEL</sequence>
<reference evidence="6" key="1">
    <citation type="submission" date="2015-01" db="EMBL/GenBank/DDBJ databases">
        <authorList>
            <person name="Aksoy S."/>
            <person name="Warren W."/>
            <person name="Wilson R.K."/>
        </authorList>
    </citation>
    <scope>NUCLEOTIDE SEQUENCE [LARGE SCALE GENOMIC DNA]</scope>
    <source>
        <strain evidence="6">IAEA</strain>
    </source>
</reference>
<dbReference type="SUPFAM" id="SSF57850">
    <property type="entry name" value="RING/U-box"/>
    <property type="match status" value="1"/>
</dbReference>
<protein>
    <recommendedName>
        <fullName evidence="4">RING-type domain-containing protein</fullName>
    </recommendedName>
</protein>
<keyword evidence="1 3" id="KW-0863">Zinc-finger</keyword>
<keyword evidence="1 3" id="KW-0479">Metal-binding</keyword>
<dbReference type="Proteomes" id="UP000092460">
    <property type="component" value="Unassembled WGS sequence"/>
</dbReference>
<dbReference type="GO" id="GO:0008270">
    <property type="term" value="F:zinc ion binding"/>
    <property type="evidence" value="ECO:0007669"/>
    <property type="project" value="UniProtKB-KW"/>
</dbReference>
<evidence type="ECO:0000256" key="1">
    <source>
        <dbReference type="ARBA" id="ARBA00022771"/>
    </source>
</evidence>
<dbReference type="AlphaFoldDB" id="A0A1B0BV11"/>
<evidence type="ECO:0000313" key="6">
    <source>
        <dbReference type="Proteomes" id="UP000092460"/>
    </source>
</evidence>
<accession>A0A1B0BV11</accession>
<dbReference type="InterPro" id="IPR013083">
    <property type="entry name" value="Znf_RING/FYVE/PHD"/>
</dbReference>
<dbReference type="InterPro" id="IPR001841">
    <property type="entry name" value="Znf_RING"/>
</dbReference>
<dbReference type="Pfam" id="PF13639">
    <property type="entry name" value="zf-RING_2"/>
    <property type="match status" value="1"/>
</dbReference>